<protein>
    <submittedName>
        <fullName evidence="3">Uncharacterized protein</fullName>
    </submittedName>
</protein>
<dbReference type="AlphaFoldDB" id="A0A6G1Q1E4"/>
<feature type="compositionally biased region" description="Polar residues" evidence="1">
    <location>
        <begin position="254"/>
        <end position="265"/>
    </location>
</feature>
<evidence type="ECO:0000256" key="1">
    <source>
        <dbReference type="SAM" id="MobiDB-lite"/>
    </source>
</evidence>
<name>A0A6G1Q1E4_CHAAH</name>
<keyword evidence="2" id="KW-1133">Transmembrane helix</keyword>
<organism evidence="3 4">
    <name type="scientific">Channa argus</name>
    <name type="common">Northern snakehead</name>
    <name type="synonym">Ophicephalus argus</name>
    <dbReference type="NCBI Taxonomy" id="215402"/>
    <lineage>
        <taxon>Eukaryota</taxon>
        <taxon>Metazoa</taxon>
        <taxon>Chordata</taxon>
        <taxon>Craniata</taxon>
        <taxon>Vertebrata</taxon>
        <taxon>Euteleostomi</taxon>
        <taxon>Actinopterygii</taxon>
        <taxon>Neopterygii</taxon>
        <taxon>Teleostei</taxon>
        <taxon>Neoteleostei</taxon>
        <taxon>Acanthomorphata</taxon>
        <taxon>Anabantaria</taxon>
        <taxon>Anabantiformes</taxon>
        <taxon>Channoidei</taxon>
        <taxon>Channidae</taxon>
        <taxon>Channa</taxon>
    </lineage>
</organism>
<evidence type="ECO:0000313" key="3">
    <source>
        <dbReference type="EMBL" id="KAF3696345.1"/>
    </source>
</evidence>
<dbReference type="EMBL" id="CM015723">
    <property type="protein sequence ID" value="KAF3696345.1"/>
    <property type="molecule type" value="Genomic_DNA"/>
</dbReference>
<evidence type="ECO:0000256" key="2">
    <source>
        <dbReference type="SAM" id="Phobius"/>
    </source>
</evidence>
<reference evidence="4" key="2">
    <citation type="submission" date="2019-02" db="EMBL/GenBank/DDBJ databases">
        <title>Opniocepnalus argus Var Kimnra genome.</title>
        <authorList>
            <person name="Zhou C."/>
            <person name="Xiao S."/>
        </authorList>
    </citation>
    <scope>NUCLEOTIDE SEQUENCE [LARGE SCALE GENOMIC DNA]</scope>
</reference>
<feature type="transmembrane region" description="Helical" evidence="2">
    <location>
        <begin position="163"/>
        <end position="184"/>
    </location>
</feature>
<dbReference type="Proteomes" id="UP000503349">
    <property type="component" value="Chromosome 12"/>
</dbReference>
<feature type="transmembrane region" description="Helical" evidence="2">
    <location>
        <begin position="65"/>
        <end position="86"/>
    </location>
</feature>
<keyword evidence="4" id="KW-1185">Reference proteome</keyword>
<keyword evidence="2" id="KW-0472">Membrane</keyword>
<gene>
    <name evidence="3" type="ORF">EXN66_Car012022</name>
</gene>
<evidence type="ECO:0000313" key="4">
    <source>
        <dbReference type="Proteomes" id="UP000503349"/>
    </source>
</evidence>
<reference evidence="3 4" key="1">
    <citation type="submission" date="2019-02" db="EMBL/GenBank/DDBJ databases">
        <title>Opniocepnalus argus genome.</title>
        <authorList>
            <person name="Zhou C."/>
            <person name="Xiao S."/>
        </authorList>
    </citation>
    <scope>NUCLEOTIDE SEQUENCE [LARGE SCALE GENOMIC DNA]</scope>
    <source>
        <strain evidence="3">OARG1902GOOAL</strain>
        <tissue evidence="3">Muscle</tissue>
    </source>
</reference>
<accession>A0A6G1Q1E4</accession>
<feature type="transmembrane region" description="Helical" evidence="2">
    <location>
        <begin position="33"/>
        <end position="49"/>
    </location>
</feature>
<proteinExistence type="predicted"/>
<feature type="transmembrane region" description="Helical" evidence="2">
    <location>
        <begin position="98"/>
        <end position="119"/>
    </location>
</feature>
<keyword evidence="2" id="KW-0812">Transmembrane</keyword>
<feature type="region of interest" description="Disordered" evidence="1">
    <location>
        <begin position="254"/>
        <end position="296"/>
    </location>
</feature>
<sequence length="296" mass="33462">MFQAAVLSKRKLSTMERLKRALENIISDASRKAGVYTTVILVFTYHIVFDKDFQCRCAGYQFDCWTYMILPVFLIVIFLLWLDNAFQRVWKFTLRKCSCYFFYIILQCFLKALFVGLLWPVSVLIDGDWLICCCDTSSAHQAACTDYGLQSRTIVDVKSKSKIWGLVTLTVIVCLAAIVTSLPLRKRSKQPLVAAEIVLEEGENLGTNRLRQEVKAKLERKIKSYFDNQGENWTQCCYAAEEFIMKDLSVQNSATADNVPESTSPPDAPAHQNEGSKLLDELDASSSAGIPLDTFP</sequence>